<gene>
    <name evidence="4" type="ORF">ZEAMMB73_Zm00001d027308</name>
</gene>
<dbReference type="AlphaFoldDB" id="A0A1D6JKL1"/>
<feature type="region of interest" description="Disordered" evidence="2">
    <location>
        <begin position="145"/>
        <end position="166"/>
    </location>
</feature>
<keyword evidence="1" id="KW-0863">Zinc-finger</keyword>
<dbReference type="SMR" id="A0A1D6JKL1"/>
<feature type="region of interest" description="Disordered" evidence="2">
    <location>
        <begin position="1"/>
        <end position="21"/>
    </location>
</feature>
<reference evidence="5" key="2">
    <citation type="submission" date="2019-07" db="EMBL/GenBank/DDBJ databases">
        <authorList>
            <person name="Seetharam A."/>
            <person name="Woodhouse M."/>
            <person name="Cannon E."/>
        </authorList>
    </citation>
    <scope>NUCLEOTIDE SEQUENCE [LARGE SCALE GENOMIC DNA]</scope>
    <source>
        <strain evidence="5">cv. B73</strain>
    </source>
</reference>
<keyword evidence="6" id="KW-1185">Reference proteome</keyword>
<feature type="compositionally biased region" description="Low complexity" evidence="2">
    <location>
        <begin position="328"/>
        <end position="344"/>
    </location>
</feature>
<feature type="region of interest" description="Disordered" evidence="2">
    <location>
        <begin position="500"/>
        <end position="532"/>
    </location>
</feature>
<dbReference type="PANTHER" id="PTHR46519">
    <property type="entry name" value="RING/U-BOX SUPERFAMILY PROTEIN"/>
    <property type="match status" value="1"/>
</dbReference>
<dbReference type="InterPro" id="IPR013083">
    <property type="entry name" value="Znf_RING/FYVE/PHD"/>
</dbReference>
<protein>
    <submittedName>
        <fullName evidence="4">RING/U-box superfamily protein</fullName>
    </submittedName>
</protein>
<feature type="region of interest" description="Disordered" evidence="2">
    <location>
        <begin position="207"/>
        <end position="234"/>
    </location>
</feature>
<evidence type="ECO:0000313" key="6">
    <source>
        <dbReference type="Proteomes" id="UP000007305"/>
    </source>
</evidence>
<keyword evidence="1" id="KW-0479">Metal-binding</keyword>
<dbReference type="STRING" id="4577.A0A1D6JKL1"/>
<dbReference type="ExpressionAtlas" id="A0A1D6JKL1">
    <property type="expression patterns" value="baseline and differential"/>
</dbReference>
<evidence type="ECO:0000259" key="3">
    <source>
        <dbReference type="PROSITE" id="PS50089"/>
    </source>
</evidence>
<feature type="compositionally biased region" description="Basic and acidic residues" evidence="2">
    <location>
        <begin position="305"/>
        <end position="321"/>
    </location>
</feature>
<dbReference type="SUPFAM" id="SSF57850">
    <property type="entry name" value="RING/U-box"/>
    <property type="match status" value="1"/>
</dbReference>
<feature type="compositionally biased region" description="Low complexity" evidence="2">
    <location>
        <begin position="207"/>
        <end position="216"/>
    </location>
</feature>
<dbReference type="GO" id="GO:0008270">
    <property type="term" value="F:zinc ion binding"/>
    <property type="evidence" value="ECO:0007669"/>
    <property type="project" value="UniProtKB-KW"/>
</dbReference>
<dbReference type="PaxDb" id="4577-GRMZM2G028870_P01"/>
<dbReference type="Gene3D" id="3.30.40.10">
    <property type="entry name" value="Zinc/RING finger domain, C3HC4 (zinc finger)"/>
    <property type="match status" value="1"/>
</dbReference>
<dbReference type="OMA" id="PLDWDYQ"/>
<evidence type="ECO:0000313" key="5">
    <source>
        <dbReference type="EnsemblPlants" id="Zm00001eb000600_P001"/>
    </source>
</evidence>
<dbReference type="Proteomes" id="UP000007305">
    <property type="component" value="Chromosome 1"/>
</dbReference>
<proteinExistence type="predicted"/>
<dbReference type="OrthoDB" id="6078042at2759"/>
<keyword evidence="1" id="KW-0862">Zinc</keyword>
<sequence>MDDNVRAKTRSCAGGETSSHAASRVVIAQQRAAARRRQQQACEQMVLTTLDLDRRDRESELLALARLHAVSMLDASFLHGGDGGRRRPRSPERALVRRIAREWAAASTTSPSRGAGAGAEEWLGESERERVRSVRERVRMACQGYHRDEEDEEEEPAPSRLRGRPQARADVVVTRMAVERQRELQGLSEHRAVSAFAHRGRIQSFLRGRSLRSGRSMNDERPISGQLRQSHPVSTVREEVRSGAERSITSSHQSALVVALSTPTNPTDNEYDDASATPQQFAISEDENATVGYEILTQESVQQDEGSRTEDNVADRSHDFAQEQTGRYSGSSSEQDSHHYSSSYAFPSNNALQREAETRRGGQEQIGLAWSSRDASGIEDGDGDGNTFVHGDDDEEWLVIDSQEPRPNWQPAGHGFASSRNTNRLRPADGDVYGVELRELLSRRSVSNLLSSGFRESLDQLIRSYVQRQEHEWNLEGQIPATTGPGSSRNEDHIEIRIIDEQNRGDSDTAPQSSSSALSPADRTQQRQWAQQTMHHRSEFVDWDAIHILRDELSGVQRGMSSVQQMLEACMEMQIEMQRSIRQEVSAALNRSLTMRDDEEETLEGGSQWKLARKGTCCICCDSQIDSLLYRCGHMCTCSKCASELLHGAGRCPLCRAPIIEAIRAYCIL</sequence>
<dbReference type="EMBL" id="CM007647">
    <property type="protein sequence ID" value="ONL92718.1"/>
    <property type="molecule type" value="Genomic_DNA"/>
</dbReference>
<dbReference type="InterPro" id="IPR001841">
    <property type="entry name" value="Znf_RING"/>
</dbReference>
<evidence type="ECO:0000256" key="1">
    <source>
        <dbReference type="PROSITE-ProRule" id="PRU00175"/>
    </source>
</evidence>
<dbReference type="PROSITE" id="PS50089">
    <property type="entry name" value="ZF_RING_2"/>
    <property type="match status" value="1"/>
</dbReference>
<reference evidence="4 6" key="1">
    <citation type="submission" date="2015-12" db="EMBL/GenBank/DDBJ databases">
        <title>Update maize B73 reference genome by single molecule sequencing technologies.</title>
        <authorList>
            <consortium name="Maize Genome Sequencing Project"/>
            <person name="Ware D."/>
        </authorList>
    </citation>
    <scope>NUCLEOTIDE SEQUENCE [LARGE SCALE GENOMIC DNA]</scope>
    <source>
        <strain evidence="6">cv. B73</strain>
        <tissue evidence="4">Seedling</tissue>
    </source>
</reference>
<feature type="region of interest" description="Disordered" evidence="2">
    <location>
        <begin position="106"/>
        <end position="126"/>
    </location>
</feature>
<reference evidence="5" key="3">
    <citation type="submission" date="2021-05" db="UniProtKB">
        <authorList>
            <consortium name="EnsemblPlants"/>
        </authorList>
    </citation>
    <scope>IDENTIFICATION</scope>
    <source>
        <strain evidence="5">cv. B73</strain>
    </source>
</reference>
<dbReference type="KEGG" id="zma:103630632"/>
<dbReference type="EnsemblPlants" id="Zm00001eb000600_T001">
    <property type="protein sequence ID" value="Zm00001eb000600_P001"/>
    <property type="gene ID" value="Zm00001eb000600"/>
</dbReference>
<dbReference type="PANTHER" id="PTHR46519:SF5">
    <property type="entry name" value="RING_U-BOX SUPERFAMILY PROTEIN"/>
    <property type="match status" value="1"/>
</dbReference>
<dbReference type="Gramene" id="Zm00001eb000600_T001">
    <property type="protein sequence ID" value="Zm00001eb000600_P001"/>
    <property type="gene ID" value="Zm00001eb000600"/>
</dbReference>
<evidence type="ECO:0000256" key="2">
    <source>
        <dbReference type="SAM" id="MobiDB-lite"/>
    </source>
</evidence>
<dbReference type="CDD" id="cd16647">
    <property type="entry name" value="mRING-HC-C3HC5_NEU1"/>
    <property type="match status" value="1"/>
</dbReference>
<organism evidence="4">
    <name type="scientific">Zea mays</name>
    <name type="common">Maize</name>
    <dbReference type="NCBI Taxonomy" id="4577"/>
    <lineage>
        <taxon>Eukaryota</taxon>
        <taxon>Viridiplantae</taxon>
        <taxon>Streptophyta</taxon>
        <taxon>Embryophyta</taxon>
        <taxon>Tracheophyta</taxon>
        <taxon>Spermatophyta</taxon>
        <taxon>Magnoliopsida</taxon>
        <taxon>Liliopsida</taxon>
        <taxon>Poales</taxon>
        <taxon>Poaceae</taxon>
        <taxon>PACMAD clade</taxon>
        <taxon>Panicoideae</taxon>
        <taxon>Andropogonodae</taxon>
        <taxon>Andropogoneae</taxon>
        <taxon>Tripsacinae</taxon>
        <taxon>Zea</taxon>
    </lineage>
</organism>
<dbReference type="eggNOG" id="KOG4172">
    <property type="taxonomic scope" value="Eukaryota"/>
</dbReference>
<dbReference type="Pfam" id="PF13920">
    <property type="entry name" value="zf-C3HC4_3"/>
    <property type="match status" value="1"/>
</dbReference>
<accession>A0A1D6JKL1</accession>
<feature type="compositionally biased region" description="Low complexity" evidence="2">
    <location>
        <begin position="508"/>
        <end position="522"/>
    </location>
</feature>
<feature type="region of interest" description="Disordered" evidence="2">
    <location>
        <begin position="404"/>
        <end position="423"/>
    </location>
</feature>
<evidence type="ECO:0000313" key="4">
    <source>
        <dbReference type="EMBL" id="ONL92718.1"/>
    </source>
</evidence>
<feature type="region of interest" description="Disordered" evidence="2">
    <location>
        <begin position="298"/>
        <end position="391"/>
    </location>
</feature>
<name>A0A1D6JKL1_MAIZE</name>
<feature type="domain" description="RING-type" evidence="3">
    <location>
        <begin position="617"/>
        <end position="656"/>
    </location>
</feature>